<proteinExistence type="predicted"/>
<dbReference type="EMBL" id="CP002205">
    <property type="protein sequence ID" value="ADN09010.1"/>
    <property type="molecule type" value="Genomic_DNA"/>
</dbReference>
<dbReference type="KEGG" id="sua:Saut_0961"/>
<feature type="domain" description="DUF58" evidence="1">
    <location>
        <begin position="44"/>
        <end position="251"/>
    </location>
</feature>
<dbReference type="PANTHER" id="PTHR33608">
    <property type="entry name" value="BLL2464 PROTEIN"/>
    <property type="match status" value="1"/>
</dbReference>
<dbReference type="STRING" id="563040.Saut_0961"/>
<dbReference type="AlphaFoldDB" id="E0URY7"/>
<keyword evidence="3" id="KW-1185">Reference proteome</keyword>
<evidence type="ECO:0000259" key="1">
    <source>
        <dbReference type="Pfam" id="PF01882"/>
    </source>
</evidence>
<name>E0URY7_SULAO</name>
<protein>
    <recommendedName>
        <fullName evidence="1">DUF58 domain-containing protein</fullName>
    </recommendedName>
</protein>
<evidence type="ECO:0000313" key="3">
    <source>
        <dbReference type="Proteomes" id="UP000007803"/>
    </source>
</evidence>
<accession>E0URY7</accession>
<dbReference type="InterPro" id="IPR002881">
    <property type="entry name" value="DUF58"/>
</dbReference>
<dbReference type="Proteomes" id="UP000007803">
    <property type="component" value="Chromosome"/>
</dbReference>
<dbReference type="OrthoDB" id="9776116at2"/>
<organism evidence="2 3">
    <name type="scientific">Sulfurimonas autotrophica (strain ATCC BAA-671 / DSM 16294 / JCM 11897 / OK10)</name>
    <dbReference type="NCBI Taxonomy" id="563040"/>
    <lineage>
        <taxon>Bacteria</taxon>
        <taxon>Pseudomonadati</taxon>
        <taxon>Campylobacterota</taxon>
        <taxon>Epsilonproteobacteria</taxon>
        <taxon>Campylobacterales</taxon>
        <taxon>Sulfurimonadaceae</taxon>
        <taxon>Sulfurimonas</taxon>
    </lineage>
</organism>
<dbReference type="Pfam" id="PF01882">
    <property type="entry name" value="DUF58"/>
    <property type="match status" value="1"/>
</dbReference>
<dbReference type="HOGENOM" id="CLU_054927_2_0_7"/>
<evidence type="ECO:0000313" key="2">
    <source>
        <dbReference type="EMBL" id="ADN09010.1"/>
    </source>
</evidence>
<dbReference type="eggNOG" id="COG1721">
    <property type="taxonomic scope" value="Bacteria"/>
</dbReference>
<sequence length="286" mass="32983">MLKTLFKSNKKLALILIKTQREVFSKITGDNTSKRRGEGYDFIELREYESCDDIRHIDWIVSSKIGKPYVKLFHQQRELNVVIAPLLCGSLHFGTTALKKDLLTQICALISYSCVKQNDPFESYICSDEVFLCTQKTKQKFGVRTLVEKIDAYDVLGKTLDYVQITQTLYTQLQHKSILFLIGDFFDTQNLNIKALSLKHEVIVIIVRDRFEEHPAQLGELNITDPALGMSADMTLNKATLKSYTKKIFEHDNELYKKLQRAGIRFIKIYTDEDPAEKIISLMSRI</sequence>
<reference evidence="3" key="1">
    <citation type="journal article" date="2010" name="Stand. Genomic Sci.">
        <title>Complete genome sequence of Sulfurimonas autotrophica type strain (OK10).</title>
        <authorList>
            <person name="Sikorski J."/>
            <person name="Munk C."/>
            <person name="Lapidus A."/>
            <person name="Djao O."/>
            <person name="Lucas S."/>
            <person name="Glavina Del Rio T."/>
            <person name="Nolan M."/>
            <person name="Tice H."/>
            <person name="Han C."/>
            <person name="Cheng J."/>
            <person name="Tapia R."/>
            <person name="Goodwin L."/>
            <person name="Pitluck S."/>
            <person name="Liolios K."/>
            <person name="Ivanova N."/>
            <person name="Mavromatis K."/>
            <person name="Mikhailova N."/>
            <person name="Pati A."/>
            <person name="Sims D."/>
            <person name="Meincke L."/>
            <person name="Brettin T."/>
            <person name="Detter J."/>
            <person name="Chen A."/>
            <person name="Palaniappan K."/>
            <person name="Land M."/>
            <person name="Hauser L."/>
            <person name="Chang Y."/>
            <person name="Jeffries C."/>
            <person name="Rohde M."/>
            <person name="Lang E."/>
            <person name="Spring S."/>
            <person name="Goker M."/>
            <person name="Woyke T."/>
            <person name="Bristow J."/>
            <person name="Eisen J."/>
            <person name="Markowitz V."/>
            <person name="Hugenholtz P."/>
            <person name="Kyrpides N."/>
            <person name="Klenk H."/>
        </authorList>
    </citation>
    <scope>NUCLEOTIDE SEQUENCE [LARGE SCALE GENOMIC DNA]</scope>
    <source>
        <strain evidence="3">ATCC BAA-671 / DSM 16294 / JCM 11897 / OK10</strain>
    </source>
</reference>
<dbReference type="PANTHER" id="PTHR33608:SF6">
    <property type="entry name" value="BLL2464 PROTEIN"/>
    <property type="match status" value="1"/>
</dbReference>
<gene>
    <name evidence="2" type="ordered locus">Saut_0961</name>
</gene>
<dbReference type="RefSeq" id="WP_013326766.1">
    <property type="nucleotide sequence ID" value="NC_014506.1"/>
</dbReference>